<dbReference type="EMBL" id="KL662127">
    <property type="protein sequence ID" value="KFM26232.1"/>
    <property type="molecule type" value="Genomic_DNA"/>
</dbReference>
<dbReference type="PRINTS" id="PR00297">
    <property type="entry name" value="CHAPERONIN10"/>
</dbReference>
<evidence type="ECO:0000313" key="7">
    <source>
        <dbReference type="EMBL" id="JAT67936.1"/>
    </source>
</evidence>
<organism evidence="8 10">
    <name type="scientific">Auxenochlorella protothecoides</name>
    <name type="common">Green microalga</name>
    <name type="synonym">Chlorella protothecoides</name>
    <dbReference type="NCBI Taxonomy" id="3075"/>
    <lineage>
        <taxon>Eukaryota</taxon>
        <taxon>Viridiplantae</taxon>
        <taxon>Chlorophyta</taxon>
        <taxon>core chlorophytes</taxon>
        <taxon>Trebouxiophyceae</taxon>
        <taxon>Chlorellales</taxon>
        <taxon>Chlorellaceae</taxon>
        <taxon>Auxenochlorella</taxon>
    </lineage>
</organism>
<dbReference type="PANTHER" id="PTHR10772:SF0">
    <property type="entry name" value="10 KDA HEAT SHOCK PROTEIN, MITOCHONDRIAL"/>
    <property type="match status" value="1"/>
</dbReference>
<dbReference type="eggNOG" id="KOG1641">
    <property type="taxonomic scope" value="Eukaryota"/>
</dbReference>
<evidence type="ECO:0000256" key="6">
    <source>
        <dbReference type="RuleBase" id="RU003479"/>
    </source>
</evidence>
<evidence type="ECO:0000313" key="9">
    <source>
        <dbReference type="EMBL" id="RMZ56679.1"/>
    </source>
</evidence>
<reference evidence="11" key="3">
    <citation type="journal article" date="2018" name="Algal Res.">
        <title>Characterization of plant carbon substrate utilization by Auxenochlorella protothecoides.</title>
        <authorList>
            <person name="Vogler B.W."/>
            <person name="Starkenburg S.R."/>
            <person name="Sudasinghe N."/>
            <person name="Schambach J.Y."/>
            <person name="Rollin J.A."/>
            <person name="Pattathil S."/>
            <person name="Barry A.N."/>
        </authorList>
    </citation>
    <scope>NUCLEOTIDE SEQUENCE [LARGE SCALE GENOMIC DNA]</scope>
    <source>
        <strain evidence="11">UTEX 25</strain>
    </source>
</reference>
<reference evidence="9" key="4">
    <citation type="submission" date="2018-10" db="EMBL/GenBank/DDBJ databases">
        <authorList>
            <person name="Hovde B."/>
            <person name="Zhang X."/>
        </authorList>
    </citation>
    <scope>NUCLEOTIDE SEQUENCE [LARGE SCALE GENOMIC DNA]</scope>
    <source>
        <strain evidence="9">UTEX 25</strain>
    </source>
</reference>
<dbReference type="GeneID" id="23616116"/>
<dbReference type="GO" id="GO:0051082">
    <property type="term" value="F:unfolded protein binding"/>
    <property type="evidence" value="ECO:0007669"/>
    <property type="project" value="TreeGrafter"/>
</dbReference>
<evidence type="ECO:0000256" key="2">
    <source>
        <dbReference type="ARBA" id="ARBA00023186"/>
    </source>
</evidence>
<dbReference type="InterPro" id="IPR011032">
    <property type="entry name" value="GroES-like_sf"/>
</dbReference>
<dbReference type="CDD" id="cd00320">
    <property type="entry name" value="cpn10"/>
    <property type="match status" value="1"/>
</dbReference>
<evidence type="ECO:0000313" key="11">
    <source>
        <dbReference type="Proteomes" id="UP000279271"/>
    </source>
</evidence>
<dbReference type="Gene3D" id="2.30.33.40">
    <property type="entry name" value="GroES chaperonin"/>
    <property type="match status" value="1"/>
</dbReference>
<evidence type="ECO:0000256" key="1">
    <source>
        <dbReference type="ARBA" id="ARBA00006975"/>
    </source>
</evidence>
<keyword evidence="10" id="KW-1185">Reference proteome</keyword>
<dbReference type="RefSeq" id="XP_011399128.1">
    <property type="nucleotide sequence ID" value="XM_011400826.1"/>
</dbReference>
<proteinExistence type="inferred from homology"/>
<reference evidence="8 10" key="1">
    <citation type="journal article" date="2014" name="BMC Genomics">
        <title>Oil accumulation mechanisms of the oleaginous microalga Chlorella protothecoides revealed through its genome, transcriptomes, and proteomes.</title>
        <authorList>
            <person name="Gao C."/>
            <person name="Wang Y."/>
            <person name="Shen Y."/>
            <person name="Yan D."/>
            <person name="He X."/>
            <person name="Dai J."/>
            <person name="Wu Q."/>
        </authorList>
    </citation>
    <scope>NUCLEOTIDE SEQUENCE [LARGE SCALE GENOMIC DNA]</scope>
    <source>
        <strain evidence="8 10">0710</strain>
    </source>
</reference>
<keyword evidence="2 6" id="KW-0143">Chaperone</keyword>
<evidence type="ECO:0000256" key="4">
    <source>
        <dbReference type="ARBA" id="ARBA00062160"/>
    </source>
</evidence>
<evidence type="ECO:0000313" key="10">
    <source>
        <dbReference type="Proteomes" id="UP000028924"/>
    </source>
</evidence>
<reference evidence="9" key="5">
    <citation type="submission" date="2018-11" db="EMBL/GenBank/DDBJ databases">
        <title>Characterization of plant carbon substrate utilization by Auxenochlorella protothecoides.</title>
        <authorList>
            <person name="Vogler B.W."/>
            <person name="Starkenburg S.R."/>
            <person name="Sudasinghe N."/>
            <person name="Schambach J.Y."/>
            <person name="Rollin J.A."/>
            <person name="Pattathil S."/>
            <person name="Barry A.N."/>
        </authorList>
    </citation>
    <scope>NUCLEOTIDE SEQUENCE [LARGE SCALE GENOMIC DNA]</scope>
    <source>
        <strain evidence="9">UTEX 25</strain>
    </source>
</reference>
<dbReference type="GO" id="GO:0044183">
    <property type="term" value="F:protein folding chaperone"/>
    <property type="evidence" value="ECO:0007669"/>
    <property type="project" value="InterPro"/>
</dbReference>
<reference evidence="7" key="2">
    <citation type="submission" date="2015-08" db="EMBL/GenBank/DDBJ databases">
        <authorList>
            <person name="Babu N.S."/>
            <person name="Beckwith C.J."/>
            <person name="Beseler K.G."/>
            <person name="Brison A."/>
            <person name="Carone J.V."/>
            <person name="Caskin T.P."/>
            <person name="Diamond M."/>
            <person name="Durham M.E."/>
            <person name="Foxe J.M."/>
            <person name="Go M."/>
            <person name="Henderson B.A."/>
            <person name="Jones I.B."/>
            <person name="McGettigan J.A."/>
            <person name="Micheletti S.J."/>
            <person name="Nasrallah M.E."/>
            <person name="Ortiz D."/>
            <person name="Piller C.R."/>
            <person name="Privatt S.R."/>
            <person name="Schneider S.L."/>
            <person name="Sharp S."/>
            <person name="Smith T.C."/>
            <person name="Stanton J.D."/>
            <person name="Ullery H.E."/>
            <person name="Wilson R.J."/>
            <person name="Serrano M.G."/>
            <person name="Buck G."/>
            <person name="Lee V."/>
            <person name="Wang Y."/>
            <person name="Carvalho R."/>
            <person name="Voegtly L."/>
            <person name="Shi R."/>
            <person name="Duckworth R."/>
            <person name="Johnson A."/>
            <person name="Loviza R."/>
            <person name="Walstead R."/>
            <person name="Shah Z."/>
            <person name="Kiflezghi M."/>
            <person name="Wade K."/>
            <person name="Ball S.L."/>
            <person name="Bradley K.W."/>
            <person name="Asai D.J."/>
            <person name="Bowman C.A."/>
            <person name="Russell D.A."/>
            <person name="Pope W.H."/>
            <person name="Jacobs-Sera D."/>
            <person name="Hendrix R.W."/>
            <person name="Hatfull G.F."/>
        </authorList>
    </citation>
    <scope>NUCLEOTIDE SEQUENCE</scope>
</reference>
<dbReference type="GO" id="GO:0046872">
    <property type="term" value="F:metal ion binding"/>
    <property type="evidence" value="ECO:0007669"/>
    <property type="project" value="TreeGrafter"/>
</dbReference>
<dbReference type="EMBL" id="GDKF01010686">
    <property type="protein sequence ID" value="JAT67936.1"/>
    <property type="molecule type" value="Transcribed_RNA"/>
</dbReference>
<dbReference type="AlphaFoldDB" id="A0A087SKH8"/>
<dbReference type="InterPro" id="IPR018369">
    <property type="entry name" value="Chaprnonin_Cpn10_CS"/>
</dbReference>
<evidence type="ECO:0000313" key="8">
    <source>
        <dbReference type="EMBL" id="KFM26232.1"/>
    </source>
</evidence>
<comment type="similarity">
    <text evidence="1 6">Belongs to the GroES chaperonin family.</text>
</comment>
<dbReference type="STRING" id="3075.A0A087SKH8"/>
<dbReference type="FunFam" id="2.30.33.40:FF:000002">
    <property type="entry name" value="10 kDa chaperonin, mitochondrial"/>
    <property type="match status" value="1"/>
</dbReference>
<dbReference type="SUPFAM" id="SSF50129">
    <property type="entry name" value="GroES-like"/>
    <property type="match status" value="1"/>
</dbReference>
<dbReference type="GO" id="GO:0005524">
    <property type="term" value="F:ATP binding"/>
    <property type="evidence" value="ECO:0007669"/>
    <property type="project" value="InterPro"/>
</dbReference>
<evidence type="ECO:0000256" key="3">
    <source>
        <dbReference type="ARBA" id="ARBA00053355"/>
    </source>
</evidence>
<sequence length="100" mass="10608">MSAAKRLIPLLDRVLVEKVVAPTKSLGGVLLPEVASAKINQGTVLAVGPGRRTSTGELIPVGVKAGDKVLLPEYGGTPVKLEDTEYMIFRDEELLGVLQN</sequence>
<dbReference type="Proteomes" id="UP000279271">
    <property type="component" value="Unassembled WGS sequence"/>
</dbReference>
<comment type="subunit">
    <text evidence="4">Forms stable complexes with CPN60 in the presence of ATP.</text>
</comment>
<dbReference type="SMART" id="SM00883">
    <property type="entry name" value="Cpn10"/>
    <property type="match status" value="1"/>
</dbReference>
<protein>
    <recommendedName>
        <fullName evidence="5">Protein groES</fullName>
    </recommendedName>
</protein>
<gene>
    <name evidence="9" type="ORF">APUTEX25_002768</name>
    <name evidence="8" type="ORF">F751_4725</name>
    <name evidence="7" type="ORF">g.8705</name>
</gene>
<name>A0A087SKH8_AUXPR</name>
<comment type="function">
    <text evidence="3">Seems to function only as a co-chaperone, along with cpn60, and in certain cases is essential for the discharge of biologically active proteins from cpn60.</text>
</comment>
<dbReference type="EMBL" id="QOKY01000135">
    <property type="protein sequence ID" value="RMZ56679.1"/>
    <property type="molecule type" value="Genomic_DNA"/>
</dbReference>
<dbReference type="KEGG" id="apro:F751_4725"/>
<dbReference type="InterPro" id="IPR020818">
    <property type="entry name" value="Chaperonin_GroES"/>
</dbReference>
<dbReference type="GO" id="GO:0051087">
    <property type="term" value="F:protein-folding chaperone binding"/>
    <property type="evidence" value="ECO:0007669"/>
    <property type="project" value="TreeGrafter"/>
</dbReference>
<dbReference type="OrthoDB" id="184876at2759"/>
<dbReference type="Pfam" id="PF00166">
    <property type="entry name" value="Cpn10"/>
    <property type="match status" value="1"/>
</dbReference>
<dbReference type="InterPro" id="IPR037124">
    <property type="entry name" value="Chaperonin_GroES_sf"/>
</dbReference>
<dbReference type="Proteomes" id="UP000028924">
    <property type="component" value="Unassembled WGS sequence"/>
</dbReference>
<dbReference type="HAMAP" id="MF_00580">
    <property type="entry name" value="CH10"/>
    <property type="match status" value="1"/>
</dbReference>
<evidence type="ECO:0000256" key="5">
    <source>
        <dbReference type="ARBA" id="ARBA00083733"/>
    </source>
</evidence>
<accession>A0A087SKH8</accession>
<dbReference type="PROSITE" id="PS00681">
    <property type="entry name" value="CHAPERONINS_CPN10"/>
    <property type="match status" value="1"/>
</dbReference>
<dbReference type="GO" id="GO:0005739">
    <property type="term" value="C:mitochondrion"/>
    <property type="evidence" value="ECO:0007669"/>
    <property type="project" value="UniProtKB-ARBA"/>
</dbReference>
<dbReference type="PANTHER" id="PTHR10772">
    <property type="entry name" value="10 KDA HEAT SHOCK PROTEIN"/>
    <property type="match status" value="1"/>
</dbReference>